<gene>
    <name evidence="30" type="primary">metH</name>
    <name evidence="30" type="ORF">Psi01_40060</name>
</gene>
<protein>
    <recommendedName>
        <fullName evidence="7 20">Methionine synthase</fullName>
        <ecNumber evidence="6 20">2.1.1.13</ecNumber>
    </recommendedName>
    <alternativeName>
        <fullName evidence="19 21">5-methyltetrahydrofolate--homocysteine methyltransferase</fullName>
    </alternativeName>
</protein>
<keyword evidence="13 21" id="KW-0479">Metal-binding</keyword>
<keyword evidence="10 21" id="KW-0846">Cobalamin</keyword>
<evidence type="ECO:0000256" key="3">
    <source>
        <dbReference type="ARBA" id="ARBA00001956"/>
    </source>
</evidence>
<keyword evidence="14" id="KW-0677">Repeat</keyword>
<dbReference type="Pfam" id="PF02607">
    <property type="entry name" value="B12-binding_2"/>
    <property type="match status" value="1"/>
</dbReference>
<feature type="binding site" description="axial binding residue" evidence="22">
    <location>
        <position position="761"/>
    </location>
    <ligand>
        <name>methylcob(III)alamin</name>
        <dbReference type="ChEBI" id="CHEBI:28115"/>
    </ligand>
    <ligandPart>
        <name>Co</name>
        <dbReference type="ChEBI" id="CHEBI:27638"/>
    </ligandPart>
</feature>
<dbReference type="InterPro" id="IPR011822">
    <property type="entry name" value="MetH"/>
</dbReference>
<keyword evidence="17 21" id="KW-0170">Cobalt</keyword>
<dbReference type="Gene3D" id="1.10.288.10">
    <property type="entry name" value="Cobalamin-dependent Methionine Synthase, domain 2"/>
    <property type="match status" value="1"/>
</dbReference>
<dbReference type="PANTHER" id="PTHR45833:SF1">
    <property type="entry name" value="METHIONINE SYNTHASE"/>
    <property type="match status" value="1"/>
</dbReference>
<feature type="binding site" evidence="23">
    <location>
        <position position="685"/>
    </location>
    <ligand>
        <name>methylcob(III)alamin</name>
        <dbReference type="ChEBI" id="CHEBI:28115"/>
    </ligand>
</feature>
<evidence type="ECO:0000259" key="27">
    <source>
        <dbReference type="PROSITE" id="PS50974"/>
    </source>
</evidence>
<evidence type="ECO:0000259" key="29">
    <source>
        <dbReference type="PROSITE" id="PS51337"/>
    </source>
</evidence>
<evidence type="ECO:0000256" key="6">
    <source>
        <dbReference type="ARBA" id="ARBA00012032"/>
    </source>
</evidence>
<feature type="domain" description="Hcy-binding" evidence="25">
    <location>
        <begin position="9"/>
        <end position="319"/>
    </location>
</feature>
<keyword evidence="16 21" id="KW-0486">Methionine biosynthesis</keyword>
<dbReference type="InterPro" id="IPR003726">
    <property type="entry name" value="HCY_dom"/>
</dbReference>
<dbReference type="PROSITE" id="PS51332">
    <property type="entry name" value="B12_BINDING"/>
    <property type="match status" value="1"/>
</dbReference>
<evidence type="ECO:0000256" key="17">
    <source>
        <dbReference type="ARBA" id="ARBA00023285"/>
    </source>
</evidence>
<dbReference type="GO" id="GO:0031419">
    <property type="term" value="F:cobalamin binding"/>
    <property type="evidence" value="ECO:0007669"/>
    <property type="project" value="UniProtKB-UniRule"/>
</dbReference>
<feature type="binding site" evidence="23">
    <location>
        <position position="862"/>
    </location>
    <ligand>
        <name>methylcob(III)alamin</name>
        <dbReference type="ChEBI" id="CHEBI:28115"/>
    </ligand>
</feature>
<feature type="domain" description="B12-binding N-terminal" evidence="29">
    <location>
        <begin position="641"/>
        <end position="735"/>
    </location>
</feature>
<keyword evidence="31" id="KW-1185">Reference proteome</keyword>
<accession>A0A8J3WN16</accession>
<reference evidence="30 31" key="1">
    <citation type="submission" date="2021-01" db="EMBL/GenBank/DDBJ databases">
        <title>Whole genome shotgun sequence of Planobispora siamensis NBRC 107568.</title>
        <authorList>
            <person name="Komaki H."/>
            <person name="Tamura T."/>
        </authorList>
    </citation>
    <scope>NUCLEOTIDE SEQUENCE [LARGE SCALE GENOMIC DNA]</scope>
    <source>
        <strain evidence="30 31">NBRC 107568</strain>
    </source>
</reference>
<evidence type="ECO:0000313" key="30">
    <source>
        <dbReference type="EMBL" id="GIH93376.1"/>
    </source>
</evidence>
<dbReference type="FunFam" id="1.10.1240.10:FF:000001">
    <property type="entry name" value="Methionine synthase"/>
    <property type="match status" value="1"/>
</dbReference>
<organism evidence="30 31">
    <name type="scientific">Planobispora siamensis</name>
    <dbReference type="NCBI Taxonomy" id="936338"/>
    <lineage>
        <taxon>Bacteria</taxon>
        <taxon>Bacillati</taxon>
        <taxon>Actinomycetota</taxon>
        <taxon>Actinomycetes</taxon>
        <taxon>Streptosporangiales</taxon>
        <taxon>Streptosporangiaceae</taxon>
        <taxon>Planobispora</taxon>
    </lineage>
</organism>
<comment type="cofactor">
    <cofactor evidence="3 21 22">
        <name>methylcob(III)alamin</name>
        <dbReference type="ChEBI" id="CHEBI:28115"/>
    </cofactor>
</comment>
<evidence type="ECO:0000256" key="19">
    <source>
        <dbReference type="ARBA" id="ARBA00031040"/>
    </source>
</evidence>
<evidence type="ECO:0000256" key="10">
    <source>
        <dbReference type="ARBA" id="ARBA00022628"/>
    </source>
</evidence>
<comment type="similarity">
    <text evidence="5">Belongs to the vitamin-B12 dependent methionine synthase family.</text>
</comment>
<dbReference type="FunFam" id="3.40.50.280:FF:000001">
    <property type="entry name" value="Methionine synthase"/>
    <property type="match status" value="1"/>
</dbReference>
<keyword evidence="9 21" id="KW-0028">Amino-acid biosynthesis</keyword>
<comment type="catalytic activity">
    <reaction evidence="1 21">
        <text>(6S)-5-methyl-5,6,7,8-tetrahydrofolate + L-homocysteine = (6S)-5,6,7,8-tetrahydrofolate + L-methionine</text>
        <dbReference type="Rhea" id="RHEA:11172"/>
        <dbReference type="ChEBI" id="CHEBI:18608"/>
        <dbReference type="ChEBI" id="CHEBI:57453"/>
        <dbReference type="ChEBI" id="CHEBI:57844"/>
        <dbReference type="ChEBI" id="CHEBI:58199"/>
        <dbReference type="EC" id="2.1.1.13"/>
    </reaction>
</comment>
<dbReference type="Gene3D" id="1.10.1240.10">
    <property type="entry name" value="Methionine synthase domain"/>
    <property type="match status" value="1"/>
</dbReference>
<comment type="function">
    <text evidence="18 21">Catalyzes the transfer of a methyl group from methyl-cobalamin to homocysteine, yielding enzyme-bound cob(I)alamin and methionine. Subsequently, remethylates the cofactor using methyltetrahydrofolate.</text>
</comment>
<dbReference type="InterPro" id="IPR033706">
    <property type="entry name" value="Met_synthase_B12-bd"/>
</dbReference>
<dbReference type="NCBIfam" id="NF007024">
    <property type="entry name" value="PRK09490.1"/>
    <property type="match status" value="1"/>
</dbReference>
<dbReference type="SUPFAM" id="SSF51717">
    <property type="entry name" value="Dihydropteroate synthetase-like"/>
    <property type="match status" value="1"/>
</dbReference>
<dbReference type="CDD" id="cd02069">
    <property type="entry name" value="methionine_synthase_B12_BD"/>
    <property type="match status" value="1"/>
</dbReference>
<evidence type="ECO:0000256" key="8">
    <source>
        <dbReference type="ARBA" id="ARBA00022603"/>
    </source>
</evidence>
<dbReference type="SUPFAM" id="SSF47644">
    <property type="entry name" value="Methionine synthase domain"/>
    <property type="match status" value="1"/>
</dbReference>
<dbReference type="InterPro" id="IPR036724">
    <property type="entry name" value="Cobalamin-bd_sf"/>
</dbReference>
<evidence type="ECO:0000256" key="11">
    <source>
        <dbReference type="ARBA" id="ARBA00022679"/>
    </source>
</evidence>
<feature type="binding site" evidence="23">
    <location>
        <begin position="1177"/>
        <end position="1178"/>
    </location>
    <ligand>
        <name>S-adenosyl-L-methionine</name>
        <dbReference type="ChEBI" id="CHEBI:59789"/>
    </ligand>
</feature>
<dbReference type="Pfam" id="PF00809">
    <property type="entry name" value="Pterin_bind"/>
    <property type="match status" value="1"/>
</dbReference>
<dbReference type="AlphaFoldDB" id="A0A8J3WN16"/>
<evidence type="ECO:0000256" key="15">
    <source>
        <dbReference type="ARBA" id="ARBA00022833"/>
    </source>
</evidence>
<feature type="binding site" evidence="23">
    <location>
        <position position="810"/>
    </location>
    <ligand>
        <name>methylcob(III)alamin</name>
        <dbReference type="ChEBI" id="CHEBI:28115"/>
    </ligand>
</feature>
<dbReference type="UniPathway" id="UPA00051">
    <property type="reaction ID" value="UER00081"/>
</dbReference>
<dbReference type="NCBIfam" id="TIGR02082">
    <property type="entry name" value="metH"/>
    <property type="match status" value="1"/>
</dbReference>
<dbReference type="PROSITE" id="PS50970">
    <property type="entry name" value="HCY"/>
    <property type="match status" value="1"/>
</dbReference>
<evidence type="ECO:0000256" key="9">
    <source>
        <dbReference type="ARBA" id="ARBA00022605"/>
    </source>
</evidence>
<feature type="domain" description="AdoMet activation" evidence="27">
    <location>
        <begin position="896"/>
        <end position="1215"/>
    </location>
</feature>
<dbReference type="Gene3D" id="3.40.50.280">
    <property type="entry name" value="Cobalamin-binding domain"/>
    <property type="match status" value="1"/>
</dbReference>
<dbReference type="Gene3D" id="3.20.20.330">
    <property type="entry name" value="Homocysteine-binding-like domain"/>
    <property type="match status" value="1"/>
</dbReference>
<dbReference type="Pfam" id="PF02574">
    <property type="entry name" value="S-methyl_trans"/>
    <property type="match status" value="1"/>
</dbReference>
<dbReference type="GO" id="GO:0032259">
    <property type="term" value="P:methylation"/>
    <property type="evidence" value="ECO:0007669"/>
    <property type="project" value="UniProtKB-KW"/>
</dbReference>
<dbReference type="Proteomes" id="UP000619788">
    <property type="component" value="Unassembled WGS sequence"/>
</dbReference>
<evidence type="ECO:0000256" key="5">
    <source>
        <dbReference type="ARBA" id="ARBA00010398"/>
    </source>
</evidence>
<evidence type="ECO:0000256" key="4">
    <source>
        <dbReference type="ARBA" id="ARBA00005178"/>
    </source>
</evidence>
<dbReference type="Pfam" id="PF02965">
    <property type="entry name" value="Met_synt_B12"/>
    <property type="match status" value="1"/>
</dbReference>
<evidence type="ECO:0000313" key="31">
    <source>
        <dbReference type="Proteomes" id="UP000619788"/>
    </source>
</evidence>
<dbReference type="InterPro" id="IPR036589">
    <property type="entry name" value="HCY_dom_sf"/>
</dbReference>
<dbReference type="Gene3D" id="3.20.20.20">
    <property type="entry name" value="Dihydropteroate synthase-like"/>
    <property type="match status" value="1"/>
</dbReference>
<feature type="domain" description="B12-binding" evidence="28">
    <location>
        <begin position="748"/>
        <end position="883"/>
    </location>
</feature>
<dbReference type="SUPFAM" id="SSF82282">
    <property type="entry name" value="Homocysteine S-methyltransferase"/>
    <property type="match status" value="1"/>
</dbReference>
<dbReference type="InterPro" id="IPR050554">
    <property type="entry name" value="Met_Synthase/Corrinoid"/>
</dbReference>
<feature type="binding site" evidence="23">
    <location>
        <position position="1123"/>
    </location>
    <ligand>
        <name>S-adenosyl-L-methionine</name>
        <dbReference type="ChEBI" id="CHEBI:59789"/>
    </ligand>
</feature>
<feature type="binding site" evidence="23">
    <location>
        <begin position="758"/>
        <end position="762"/>
    </location>
    <ligand>
        <name>methylcob(III)alamin</name>
        <dbReference type="ChEBI" id="CHEBI:28115"/>
    </ligand>
</feature>
<evidence type="ECO:0000256" key="22">
    <source>
        <dbReference type="PIRSR" id="PIRSR000381-1"/>
    </source>
</evidence>
<keyword evidence="15 21" id="KW-0862">Zinc</keyword>
<dbReference type="CDD" id="cd00740">
    <property type="entry name" value="MeTr"/>
    <property type="match status" value="1"/>
</dbReference>
<dbReference type="GO" id="GO:0050667">
    <property type="term" value="P:homocysteine metabolic process"/>
    <property type="evidence" value="ECO:0007669"/>
    <property type="project" value="TreeGrafter"/>
</dbReference>
<evidence type="ECO:0000256" key="16">
    <source>
        <dbReference type="ARBA" id="ARBA00023167"/>
    </source>
</evidence>
<dbReference type="InterPro" id="IPR011005">
    <property type="entry name" value="Dihydropteroate_synth-like_sf"/>
</dbReference>
<dbReference type="InterPro" id="IPR004223">
    <property type="entry name" value="VitB12-dep_Met_synth_activ_dom"/>
</dbReference>
<name>A0A8J3WN16_9ACTN</name>
<evidence type="ECO:0000256" key="2">
    <source>
        <dbReference type="ARBA" id="ARBA00001947"/>
    </source>
</evidence>
<keyword evidence="12 21" id="KW-0949">S-adenosyl-L-methionine</keyword>
<dbReference type="SMART" id="SM01018">
    <property type="entry name" value="B12-binding_2"/>
    <property type="match status" value="1"/>
</dbReference>
<feature type="binding site" evidence="23">
    <location>
        <position position="945"/>
    </location>
    <ligand>
        <name>S-adenosyl-L-methionine</name>
        <dbReference type="ChEBI" id="CHEBI:59789"/>
    </ligand>
</feature>
<evidence type="ECO:0000256" key="21">
    <source>
        <dbReference type="PIRNR" id="PIRNR000381"/>
    </source>
</evidence>
<evidence type="ECO:0000256" key="20">
    <source>
        <dbReference type="NCBIfam" id="TIGR02082"/>
    </source>
</evidence>
<dbReference type="InterPro" id="IPR037010">
    <property type="entry name" value="VitB12-dep_Met_synth_activ_sf"/>
</dbReference>
<dbReference type="GO" id="GO:0008705">
    <property type="term" value="F:methionine synthase activity"/>
    <property type="evidence" value="ECO:0007669"/>
    <property type="project" value="UniProtKB-UniRule"/>
</dbReference>
<evidence type="ECO:0000256" key="12">
    <source>
        <dbReference type="ARBA" id="ARBA00022691"/>
    </source>
</evidence>
<comment type="pathway">
    <text evidence="4 21">Amino-acid biosynthesis; L-methionine biosynthesis via de novo pathway; L-methionine from L-homocysteine (MetH route): step 1/1.</text>
</comment>
<dbReference type="FunFam" id="3.20.20.20:FF:000002">
    <property type="entry name" value="Methionine synthase"/>
    <property type="match status" value="1"/>
</dbReference>
<evidence type="ECO:0000259" key="25">
    <source>
        <dbReference type="PROSITE" id="PS50970"/>
    </source>
</evidence>
<dbReference type="GO" id="GO:0008270">
    <property type="term" value="F:zinc ion binding"/>
    <property type="evidence" value="ECO:0007669"/>
    <property type="project" value="UniProtKB-UniRule"/>
</dbReference>
<sequence>MRSNRGDAARALKEILDRRVAVLDGSWGVMLQGSGFTPADYRGELLADHPYDVTGDPDLLNLTRPDVILDVHRRYLAAGADITTTNTFTATSIAQADYGLQPLVREMNLQGARLARRAADEVGGRFVAGSVGPLNVTLSLSPKVDDPSYRTTSFDEVRAAYAEQIQALDEGGVDLLLIETIFDTLNAKAAIAAAREVAPHLPLWISVTIVDLSGRTLSGQTVEAFWRAIEHAEPLVVGVNCSLGAAEMRPYVAELSRLAGVYTAAHPNAGLPNPFGGYDQTPQETGRLLAEFATSGMVNIVGGCCGTTPAHIERVAAEVSGLPPRPVAAPAARTRLSGLEPFEIGPDTGFVMIGERTNVTGSARFRRLIEAGDYQAAADVALEQVRGGANLLDVNMDADLLDSERAMTTFLNLIATEPEIARIPIMVDSSRWSVLEAGLKCVQGKGVVNSISLKEGEGPFLEQARRIRDYGAGVVVMAFDEKGQAETAERKVEICARAYDLLTREAGFPAEDIIFDPNVLAVATGIAEHNGYAKAFIDALPLIRERCPGARTSGGVSNLSFSFRGNEVVREAMHSAFLFHAVRAGLDMGIVNAGQLAVYQDIPADLLELVEDVIFDRRPDATDRLVAFAETVSGSGTRRTVDLSWREAPVEERLAHALVHGVVDFVEADTEEARKSAARPLDVIEGPLMSGMKIVGDLFGAGKMFLPQVVKSARVMKRAVAYLEPFMEADKERARLEGRAEGGRGAGNGKIVLATVKGDVHDIGKNIVGVVLGCNNYEVIDLGVMVPADRILDTAVAEGADAIGLSGLITPSLDEMAGVAAEMQRRGLKLPLLIGGATTSRQHTAVRIAPAYDGTTVHVLDASRVVGVVSDLLDDERAGELAVRNRAEQERLREQHAARERSPMLSLERARANRERVSFEELPVPAFTGVRTVEPDLTALREMIDWQFFFLAWELKGKYPAILDQPVARELHDEANALLDRIAADGSLRARGAYGFWPARSEGDDILIEAGTPYDGGVLRLPMLRQQTAKPEGRANRCLADYVAPDGDHIGGFAVAVHGAEELAAGFAARNDDYRSIMVKALADRLAEAFAEHLHLRARREWYEPDAAPSLEDLHAERFRGIRPAFGYPASPDHSQKRDLFDLLGAERIGMGLTESFAMTPAASVSGLLFAHPSSRYFTVGRLGRDQVEDYARRRGLDLAEVERWLRPNLAYDPE</sequence>
<evidence type="ECO:0000256" key="1">
    <source>
        <dbReference type="ARBA" id="ARBA00001700"/>
    </source>
</evidence>
<feature type="binding site" evidence="23">
    <location>
        <position position="806"/>
    </location>
    <ligand>
        <name>methylcob(III)alamin</name>
        <dbReference type="ChEBI" id="CHEBI:28115"/>
    </ligand>
</feature>
<comment type="caution">
    <text evidence="30">The sequence shown here is derived from an EMBL/GenBank/DDBJ whole genome shotgun (WGS) entry which is preliminary data.</text>
</comment>
<evidence type="ECO:0000256" key="23">
    <source>
        <dbReference type="PIRSR" id="PIRSR000381-2"/>
    </source>
</evidence>
<keyword evidence="8 21" id="KW-0489">Methyltransferase</keyword>
<dbReference type="RefSeq" id="WP_204065540.1">
    <property type="nucleotide sequence ID" value="NZ_BOOJ01000032.1"/>
</dbReference>
<evidence type="ECO:0000256" key="7">
    <source>
        <dbReference type="ARBA" id="ARBA00013998"/>
    </source>
</evidence>
<dbReference type="InterPro" id="IPR003759">
    <property type="entry name" value="Cbl-bd_cap"/>
</dbReference>
<dbReference type="GO" id="GO:0046653">
    <property type="term" value="P:tetrahydrofolate metabolic process"/>
    <property type="evidence" value="ECO:0007669"/>
    <property type="project" value="TreeGrafter"/>
</dbReference>
<dbReference type="PROSITE" id="PS51337">
    <property type="entry name" value="B12_BINDING_NTER"/>
    <property type="match status" value="1"/>
</dbReference>
<evidence type="ECO:0000256" key="13">
    <source>
        <dbReference type="ARBA" id="ARBA00022723"/>
    </source>
</evidence>
<dbReference type="PROSITE" id="PS50974">
    <property type="entry name" value="ADOMET_ACTIVATION"/>
    <property type="match status" value="1"/>
</dbReference>
<dbReference type="EMBL" id="BOOJ01000032">
    <property type="protein sequence ID" value="GIH93376.1"/>
    <property type="molecule type" value="Genomic_DNA"/>
</dbReference>
<dbReference type="FunFam" id="3.20.20.330:FF:000001">
    <property type="entry name" value="Methionine synthase"/>
    <property type="match status" value="1"/>
</dbReference>
<evidence type="ECO:0000256" key="18">
    <source>
        <dbReference type="ARBA" id="ARBA00025552"/>
    </source>
</evidence>
<evidence type="ECO:0000256" key="14">
    <source>
        <dbReference type="ARBA" id="ARBA00022737"/>
    </source>
</evidence>
<dbReference type="GO" id="GO:0005829">
    <property type="term" value="C:cytosol"/>
    <property type="evidence" value="ECO:0007669"/>
    <property type="project" value="TreeGrafter"/>
</dbReference>
<dbReference type="PANTHER" id="PTHR45833">
    <property type="entry name" value="METHIONINE SYNTHASE"/>
    <property type="match status" value="1"/>
</dbReference>
<dbReference type="Gene3D" id="3.10.196.10">
    <property type="entry name" value="Vitamin B12-dependent methionine synthase, activation domain"/>
    <property type="match status" value="1"/>
</dbReference>
<keyword evidence="11 21" id="KW-0808">Transferase</keyword>
<dbReference type="EC" id="2.1.1.13" evidence="6 20"/>
<dbReference type="InterPro" id="IPR006158">
    <property type="entry name" value="Cobalamin-bd"/>
</dbReference>
<dbReference type="Pfam" id="PF02310">
    <property type="entry name" value="B12-binding"/>
    <property type="match status" value="1"/>
</dbReference>
<feature type="domain" description="Pterin-binding" evidence="26">
    <location>
        <begin position="350"/>
        <end position="611"/>
    </location>
</feature>
<comment type="domain">
    <text evidence="21">Modular enzyme with four functionally distinct domains. The isolated Hcy-binding domain catalyzes methyl transfer from free methylcobalamin to homocysteine. The Hcy-binding domain in association with the pterin-binding domain catalyzes the methylation of cob(I)alamin by methyltetrahydrofolate and the methylation of homocysteine. The B12-binding domain binds the cofactor. The AdoMet activation domain binds S-adenosyl-L-methionine. Under aerobic conditions cob(I)alamin can be converted to inactive cob(II)alamin. Reductive methylation by S-adenosyl-L-methionine and flavodoxin regenerates methylcobalamin.</text>
</comment>
<evidence type="ECO:0000259" key="28">
    <source>
        <dbReference type="PROSITE" id="PS51332"/>
    </source>
</evidence>
<comment type="cofactor">
    <cofactor evidence="2 21 24">
        <name>Zn(2+)</name>
        <dbReference type="ChEBI" id="CHEBI:29105"/>
    </cofactor>
</comment>
<evidence type="ECO:0000259" key="26">
    <source>
        <dbReference type="PROSITE" id="PS50972"/>
    </source>
</evidence>
<dbReference type="InterPro" id="IPR036594">
    <property type="entry name" value="Meth_synthase_dom"/>
</dbReference>
<feature type="binding site" evidence="22 24">
    <location>
        <position position="241"/>
    </location>
    <ligand>
        <name>Zn(2+)</name>
        <dbReference type="ChEBI" id="CHEBI:29105"/>
    </ligand>
</feature>
<dbReference type="PROSITE" id="PS50972">
    <property type="entry name" value="PTERIN_BINDING"/>
    <property type="match status" value="1"/>
</dbReference>
<dbReference type="SUPFAM" id="SSF52242">
    <property type="entry name" value="Cobalamin (vitamin B12)-binding domain"/>
    <property type="match status" value="1"/>
</dbReference>
<evidence type="ECO:0000256" key="24">
    <source>
        <dbReference type="PROSITE-ProRule" id="PRU00333"/>
    </source>
</evidence>
<dbReference type="SUPFAM" id="SSF56507">
    <property type="entry name" value="Methionine synthase activation domain-like"/>
    <property type="match status" value="1"/>
</dbReference>
<proteinExistence type="inferred from homology"/>
<feature type="binding site" evidence="22 24">
    <location>
        <position position="304"/>
    </location>
    <ligand>
        <name>Zn(2+)</name>
        <dbReference type="ChEBI" id="CHEBI:29105"/>
    </ligand>
</feature>
<feature type="binding site" evidence="22 24">
    <location>
        <position position="305"/>
    </location>
    <ligand>
        <name>Zn(2+)</name>
        <dbReference type="ChEBI" id="CHEBI:29105"/>
    </ligand>
</feature>
<dbReference type="PIRSF" id="PIRSF000381">
    <property type="entry name" value="MetH"/>
    <property type="match status" value="1"/>
</dbReference>
<dbReference type="InterPro" id="IPR000489">
    <property type="entry name" value="Pterin-binding_dom"/>
</dbReference>